<dbReference type="AlphaFoldDB" id="A0A8T2MYJ5"/>
<feature type="compositionally biased region" description="Polar residues" evidence="1">
    <location>
        <begin position="62"/>
        <end position="75"/>
    </location>
</feature>
<protein>
    <submittedName>
        <fullName evidence="2">Uncharacterized protein</fullName>
    </submittedName>
</protein>
<comment type="caution">
    <text evidence="2">The sequence shown here is derived from an EMBL/GenBank/DDBJ whole genome shotgun (WGS) entry which is preliminary data.</text>
</comment>
<dbReference type="EMBL" id="JAFBMS010000202">
    <property type="protein sequence ID" value="KAG9333389.1"/>
    <property type="molecule type" value="Genomic_DNA"/>
</dbReference>
<feature type="region of interest" description="Disordered" evidence="1">
    <location>
        <begin position="19"/>
        <end position="75"/>
    </location>
</feature>
<name>A0A8T2MYJ5_9TELE</name>
<feature type="compositionally biased region" description="Polar residues" evidence="1">
    <location>
        <begin position="43"/>
        <end position="53"/>
    </location>
</feature>
<organism evidence="2 3">
    <name type="scientific">Albula glossodonta</name>
    <name type="common">roundjaw bonefish</name>
    <dbReference type="NCBI Taxonomy" id="121402"/>
    <lineage>
        <taxon>Eukaryota</taxon>
        <taxon>Metazoa</taxon>
        <taxon>Chordata</taxon>
        <taxon>Craniata</taxon>
        <taxon>Vertebrata</taxon>
        <taxon>Euteleostomi</taxon>
        <taxon>Actinopterygii</taxon>
        <taxon>Neopterygii</taxon>
        <taxon>Teleostei</taxon>
        <taxon>Albuliformes</taxon>
        <taxon>Albulidae</taxon>
        <taxon>Albula</taxon>
    </lineage>
</organism>
<dbReference type="Proteomes" id="UP000824540">
    <property type="component" value="Unassembled WGS sequence"/>
</dbReference>
<evidence type="ECO:0000313" key="2">
    <source>
        <dbReference type="EMBL" id="KAG9333389.1"/>
    </source>
</evidence>
<evidence type="ECO:0000256" key="1">
    <source>
        <dbReference type="SAM" id="MobiDB-lite"/>
    </source>
</evidence>
<gene>
    <name evidence="2" type="ORF">JZ751_012698</name>
</gene>
<feature type="compositionally biased region" description="Basic and acidic residues" evidence="1">
    <location>
        <begin position="25"/>
        <end position="41"/>
    </location>
</feature>
<accession>A0A8T2MYJ5</accession>
<proteinExistence type="predicted"/>
<keyword evidence="3" id="KW-1185">Reference proteome</keyword>
<sequence length="75" mass="8607">MPGTIRHLPVYLRSLQSQITPRVCSKSDRSSTNHRDDDIMTQKDLQNKLSIQNNRRRGNIGSERQNVKGQETDSV</sequence>
<evidence type="ECO:0000313" key="3">
    <source>
        <dbReference type="Proteomes" id="UP000824540"/>
    </source>
</evidence>
<reference evidence="2" key="1">
    <citation type="thesis" date="2021" institute="BYU ScholarsArchive" country="Provo, UT, USA">
        <title>Applications of and Algorithms for Genome Assembly and Genomic Analyses with an Emphasis on Marine Teleosts.</title>
        <authorList>
            <person name="Pickett B.D."/>
        </authorList>
    </citation>
    <scope>NUCLEOTIDE SEQUENCE</scope>
    <source>
        <strain evidence="2">HI-2016</strain>
    </source>
</reference>